<dbReference type="SUPFAM" id="SSF143724">
    <property type="entry name" value="PHP14-like"/>
    <property type="match status" value="1"/>
</dbReference>
<accession>A0A7S2T8S7</accession>
<name>A0A7S2T8S7_9CHLO</name>
<keyword evidence="4" id="KW-0726">Sexual differentiation</keyword>
<protein>
    <submittedName>
        <fullName evidence="7">Uncharacterized protein</fullName>
    </submittedName>
</protein>
<proteinExistence type="inferred from homology"/>
<dbReference type="AlphaFoldDB" id="A0A7S2T8S7"/>
<gene>
    <name evidence="7" type="ORF">CROS1312_LOCUS327</name>
</gene>
<evidence type="ECO:0000256" key="3">
    <source>
        <dbReference type="ARBA" id="ARBA00022782"/>
    </source>
</evidence>
<evidence type="ECO:0000256" key="2">
    <source>
        <dbReference type="ARBA" id="ARBA00010971"/>
    </source>
</evidence>
<dbReference type="PANTHER" id="PTHR12258:SF5">
    <property type="entry name" value="BCDNA.GH02250-RELATED"/>
    <property type="match status" value="1"/>
</dbReference>
<sequence>MTGEVPRFDDETGVPLNDAARHVVAKAKGRAGPAGDAAAAGAGKGVLDSVPDVDIAEGKWKYVQIELTAPGEEPKLVVRNTAGLAYHPDMYEAAMDALERQGLKQVRGRVIGGGRIEFYPKEKTCSIYGYSKTFGRAKGCNKKSAEIVEAAYPDHKVTWSDDGY</sequence>
<evidence type="ECO:0000256" key="6">
    <source>
        <dbReference type="PIRSR" id="PIRSR607702-2"/>
    </source>
</evidence>
<dbReference type="EMBL" id="HBHM01000430">
    <property type="protein sequence ID" value="CAD9721061.1"/>
    <property type="molecule type" value="Transcribed_RNA"/>
</dbReference>
<comment type="similarity">
    <text evidence="2">Belongs to the janus family.</text>
</comment>
<dbReference type="GO" id="GO:0030154">
    <property type="term" value="P:cell differentiation"/>
    <property type="evidence" value="ECO:0007669"/>
    <property type="project" value="UniProtKB-KW"/>
</dbReference>
<evidence type="ECO:0000256" key="5">
    <source>
        <dbReference type="PIRSR" id="PIRSR607702-1"/>
    </source>
</evidence>
<dbReference type="PANTHER" id="PTHR12258">
    <property type="entry name" value="JANUS-A/JANUS-B"/>
    <property type="match status" value="1"/>
</dbReference>
<reference evidence="7" key="1">
    <citation type="submission" date="2021-01" db="EMBL/GenBank/DDBJ databases">
        <authorList>
            <person name="Corre E."/>
            <person name="Pelletier E."/>
            <person name="Niang G."/>
            <person name="Scheremetjew M."/>
            <person name="Finn R."/>
            <person name="Kale V."/>
            <person name="Holt S."/>
            <person name="Cochrane G."/>
            <person name="Meng A."/>
            <person name="Brown T."/>
            <person name="Cohen L."/>
        </authorList>
    </citation>
    <scope>NUCLEOTIDE SEQUENCE</scope>
    <source>
        <strain evidence="7">RCC2335</strain>
    </source>
</reference>
<comment type="function">
    <text evidence="1">JanA and janB regulate somatic sex differentiation.</text>
</comment>
<dbReference type="GO" id="GO:0005829">
    <property type="term" value="C:cytosol"/>
    <property type="evidence" value="ECO:0007669"/>
    <property type="project" value="TreeGrafter"/>
</dbReference>
<evidence type="ECO:0000313" key="7">
    <source>
        <dbReference type="EMBL" id="CAD9721061.1"/>
    </source>
</evidence>
<dbReference type="Pfam" id="PF05005">
    <property type="entry name" value="Ocnus"/>
    <property type="match status" value="1"/>
</dbReference>
<dbReference type="InterPro" id="IPR038596">
    <property type="entry name" value="Janus_sf"/>
</dbReference>
<dbReference type="InterPro" id="IPR007702">
    <property type="entry name" value="Janus"/>
</dbReference>
<evidence type="ECO:0000256" key="1">
    <source>
        <dbReference type="ARBA" id="ARBA00002508"/>
    </source>
</evidence>
<feature type="active site" description="Proton acceptor" evidence="5">
    <location>
        <position position="87"/>
    </location>
</feature>
<dbReference type="GO" id="GO:0007548">
    <property type="term" value="P:sex differentiation"/>
    <property type="evidence" value="ECO:0007669"/>
    <property type="project" value="UniProtKB-KW"/>
</dbReference>
<organism evidence="7">
    <name type="scientific">Chloropicon roscoffensis</name>
    <dbReference type="NCBI Taxonomy" id="1461544"/>
    <lineage>
        <taxon>Eukaryota</taxon>
        <taxon>Viridiplantae</taxon>
        <taxon>Chlorophyta</taxon>
        <taxon>Chloropicophyceae</taxon>
        <taxon>Chloropicales</taxon>
        <taxon>Chloropicaceae</taxon>
        <taxon>Chloropicon</taxon>
    </lineage>
</organism>
<feature type="binding site" evidence="6">
    <location>
        <position position="61"/>
    </location>
    <ligand>
        <name>substrate</name>
    </ligand>
</feature>
<dbReference type="Gene3D" id="3.50.20.20">
    <property type="entry name" value="Janus/Ocnus"/>
    <property type="match status" value="1"/>
</dbReference>
<evidence type="ECO:0000256" key="4">
    <source>
        <dbReference type="ARBA" id="ARBA00022928"/>
    </source>
</evidence>
<keyword evidence="3" id="KW-0221">Differentiation</keyword>
<dbReference type="GO" id="GO:0101006">
    <property type="term" value="F:protein histidine phosphatase activity"/>
    <property type="evidence" value="ECO:0007669"/>
    <property type="project" value="TreeGrafter"/>
</dbReference>